<sequence length="528" mass="59078">MATKTRDIAPLVKGKRSPNTSKTKSLVHTTAINLIASNRNNTYLKSKVSSCPDETQAKKPAPSTYPNIHHKQTLNHRTSIDKPPSSLDNSQVKKNPPLSNDLNIIHNKPNVARGSSFNYRPSQPSSSLDNTQGKKLASSSCVPPNIHNKQTLAQRRLSIDNRSPQSSSLEHNTQAKKLASSISDPNIHNKQTLARRRLSFDHKPPLSSPVLINRTSPNPKERILKPSLSSSSKHSTSQKPLMNKLSKAPHPSYKDVVLKQHDAGLYARAVGINNTITRKQDSPVCLTPKAFIMTSNLIDIVENIDPHEGEELEQEEHQELVIEDHEELSDIVNIDEYLKASESSSLYVMENQEVVKMEIPEEQLQVEETNIIKNHKEVEEIKNLEPSNLDLEAIEKQESVITTQNENQEDKEKGEESAILVKALDDCEKDKEEGKELDLNIDQEEKEESEGINNKGKKENNNKISTTTMAFAKAYPHLVKGNNNSKKESVVSNDVIEETASKLREQRKNRVKALASAFETVISLQDPK</sequence>
<dbReference type="PANTHER" id="PTHR33349:SF12">
    <property type="entry name" value="INNER CENTROMERE PROTEIN A-LIKE"/>
    <property type="match status" value="1"/>
</dbReference>
<evidence type="ECO:0000313" key="4">
    <source>
        <dbReference type="Proteomes" id="UP001291623"/>
    </source>
</evidence>
<reference evidence="3" key="1">
    <citation type="submission" date="2023-12" db="EMBL/GenBank/DDBJ databases">
        <title>Genome assembly of Anisodus tanguticus.</title>
        <authorList>
            <person name="Wang Y.-J."/>
        </authorList>
    </citation>
    <scope>NUCLEOTIDE SEQUENCE</scope>
    <source>
        <strain evidence="3">KB-2021</strain>
        <tissue evidence="3">Leaf</tissue>
    </source>
</reference>
<dbReference type="EMBL" id="JAVYJV010000017">
    <property type="protein sequence ID" value="KAK4349525.1"/>
    <property type="molecule type" value="Genomic_DNA"/>
</dbReference>
<feature type="region of interest" description="Disordered" evidence="1">
    <location>
        <begin position="431"/>
        <end position="463"/>
    </location>
</feature>
<feature type="compositionally biased region" description="Polar residues" evidence="1">
    <location>
        <begin position="160"/>
        <end position="172"/>
    </location>
</feature>
<name>A0AAE1V6M1_9SOLA</name>
<comment type="caution">
    <text evidence="3">The sequence shown here is derived from an EMBL/GenBank/DDBJ whole genome shotgun (WGS) entry which is preliminary data.</text>
</comment>
<feature type="compositionally biased region" description="Low complexity" evidence="1">
    <location>
        <begin position="225"/>
        <end position="241"/>
    </location>
</feature>
<evidence type="ECO:0000259" key="2">
    <source>
        <dbReference type="Pfam" id="PF07839"/>
    </source>
</evidence>
<feature type="compositionally biased region" description="Polar residues" evidence="1">
    <location>
        <begin position="86"/>
        <end position="102"/>
    </location>
</feature>
<dbReference type="Pfam" id="PF07839">
    <property type="entry name" value="CaM_binding"/>
    <property type="match status" value="1"/>
</dbReference>
<evidence type="ECO:0000256" key="1">
    <source>
        <dbReference type="SAM" id="MobiDB-lite"/>
    </source>
</evidence>
<evidence type="ECO:0000313" key="3">
    <source>
        <dbReference type="EMBL" id="KAK4349525.1"/>
    </source>
</evidence>
<feature type="region of interest" description="Disordered" evidence="1">
    <location>
        <begin position="200"/>
        <end position="249"/>
    </location>
</feature>
<gene>
    <name evidence="3" type="ORF">RND71_032280</name>
</gene>
<dbReference type="Proteomes" id="UP001291623">
    <property type="component" value="Unassembled WGS sequence"/>
</dbReference>
<dbReference type="PANTHER" id="PTHR33349">
    <property type="entry name" value="EMB|CAB62594.1"/>
    <property type="match status" value="1"/>
</dbReference>
<protein>
    <recommendedName>
        <fullName evidence="2">Calmodulin-binding domain-containing protein</fullName>
    </recommendedName>
</protein>
<dbReference type="AlphaFoldDB" id="A0AAE1V6M1"/>
<feature type="compositionally biased region" description="Polar residues" evidence="1">
    <location>
        <begin position="113"/>
        <end position="146"/>
    </location>
</feature>
<dbReference type="GO" id="GO:0005516">
    <property type="term" value="F:calmodulin binding"/>
    <property type="evidence" value="ECO:0007669"/>
    <property type="project" value="InterPro"/>
</dbReference>
<feature type="compositionally biased region" description="Acidic residues" evidence="1">
    <location>
        <begin position="439"/>
        <end position="450"/>
    </location>
</feature>
<feature type="region of interest" description="Disordered" evidence="1">
    <location>
        <begin position="46"/>
        <end position="146"/>
    </location>
</feature>
<dbReference type="InterPro" id="IPR012417">
    <property type="entry name" value="CaM-bd_dom_pln"/>
</dbReference>
<keyword evidence="4" id="KW-1185">Reference proteome</keyword>
<organism evidence="3 4">
    <name type="scientific">Anisodus tanguticus</name>
    <dbReference type="NCBI Taxonomy" id="243964"/>
    <lineage>
        <taxon>Eukaryota</taxon>
        <taxon>Viridiplantae</taxon>
        <taxon>Streptophyta</taxon>
        <taxon>Embryophyta</taxon>
        <taxon>Tracheophyta</taxon>
        <taxon>Spermatophyta</taxon>
        <taxon>Magnoliopsida</taxon>
        <taxon>eudicotyledons</taxon>
        <taxon>Gunneridae</taxon>
        <taxon>Pentapetalae</taxon>
        <taxon>asterids</taxon>
        <taxon>lamiids</taxon>
        <taxon>Solanales</taxon>
        <taxon>Solanaceae</taxon>
        <taxon>Solanoideae</taxon>
        <taxon>Hyoscyameae</taxon>
        <taxon>Anisodus</taxon>
    </lineage>
</organism>
<proteinExistence type="predicted"/>
<feature type="region of interest" description="Disordered" evidence="1">
    <location>
        <begin position="1"/>
        <end position="25"/>
    </location>
</feature>
<feature type="domain" description="Calmodulin-binding" evidence="2">
    <location>
        <begin position="437"/>
        <end position="523"/>
    </location>
</feature>
<accession>A0AAE1V6M1</accession>
<feature type="region of interest" description="Disordered" evidence="1">
    <location>
        <begin position="159"/>
        <end position="188"/>
    </location>
</feature>